<keyword evidence="4" id="KW-1185">Reference proteome</keyword>
<feature type="transmembrane region" description="Helical" evidence="2">
    <location>
        <begin position="164"/>
        <end position="186"/>
    </location>
</feature>
<feature type="compositionally biased region" description="Low complexity" evidence="1">
    <location>
        <begin position="289"/>
        <end position="308"/>
    </location>
</feature>
<accession>A0A1H1MU90</accession>
<keyword evidence="2" id="KW-1133">Transmembrane helix</keyword>
<sequence length="350" mass="35071">MTTLQDPAARTPVRAPEPAPEQPEPPRISFVQILASALAAVTSTIALSYFGVAGTIIGAAVASVVTVVGNVVYTRSILRAQRLALRPTARKGGTTPVETTPVEPDGTTSVELVETSSVVSTSSTDGGGSTRVSTSSTDEPSSTDETAEHVADTLTPRRWSRKRLVVASLALFAVVLAGITAIELFLGKPISDALNDEDGSGSSISQVFSGSSGSTDDPTTDDRGTSGSGTGGGTTTDDGGTADDTGGSATTEDESDAGTEETDPDTSEPEVDPDTDGTTDGTTDGGTDGSTDGTTDGETGTDSGTTDPTEPDGSTEPDGDASTTTPDSETESSTPAPATAVDTVTHTQAS</sequence>
<feature type="region of interest" description="Disordered" evidence="1">
    <location>
        <begin position="197"/>
        <end position="350"/>
    </location>
</feature>
<protein>
    <submittedName>
        <fullName evidence="3">Uncharacterized protein</fullName>
    </submittedName>
</protein>
<evidence type="ECO:0000256" key="1">
    <source>
        <dbReference type="SAM" id="MobiDB-lite"/>
    </source>
</evidence>
<feature type="compositionally biased region" description="Pro residues" evidence="1">
    <location>
        <begin position="15"/>
        <end position="25"/>
    </location>
</feature>
<feature type="region of interest" description="Disordered" evidence="1">
    <location>
        <begin position="1"/>
        <end position="25"/>
    </location>
</feature>
<proteinExistence type="predicted"/>
<keyword evidence="2" id="KW-0812">Transmembrane</keyword>
<feature type="transmembrane region" description="Helical" evidence="2">
    <location>
        <begin position="56"/>
        <end position="73"/>
    </location>
</feature>
<evidence type="ECO:0000313" key="3">
    <source>
        <dbReference type="EMBL" id="SDR90208.1"/>
    </source>
</evidence>
<organism evidence="3 4">
    <name type="scientific">Paraoerskovia marina</name>
    <dbReference type="NCBI Taxonomy" id="545619"/>
    <lineage>
        <taxon>Bacteria</taxon>
        <taxon>Bacillati</taxon>
        <taxon>Actinomycetota</taxon>
        <taxon>Actinomycetes</taxon>
        <taxon>Micrococcales</taxon>
        <taxon>Cellulomonadaceae</taxon>
        <taxon>Paraoerskovia</taxon>
    </lineage>
</organism>
<feature type="region of interest" description="Disordered" evidence="1">
    <location>
        <begin position="89"/>
        <end position="151"/>
    </location>
</feature>
<keyword evidence="2" id="KW-0472">Membrane</keyword>
<evidence type="ECO:0000256" key="2">
    <source>
        <dbReference type="SAM" id="Phobius"/>
    </source>
</evidence>
<feature type="compositionally biased region" description="Acidic residues" evidence="1">
    <location>
        <begin position="309"/>
        <end position="319"/>
    </location>
</feature>
<name>A0A1H1MU90_9CELL</name>
<dbReference type="eggNOG" id="ENOG5031XEN">
    <property type="taxonomic scope" value="Bacteria"/>
</dbReference>
<reference evidence="3 4" key="1">
    <citation type="submission" date="2016-10" db="EMBL/GenBank/DDBJ databases">
        <authorList>
            <person name="de Groot N.N."/>
        </authorList>
    </citation>
    <scope>NUCLEOTIDE SEQUENCE [LARGE SCALE GENOMIC DNA]</scope>
    <source>
        <strain evidence="3 4">DSM 22126</strain>
    </source>
</reference>
<feature type="compositionally biased region" description="Low complexity" evidence="1">
    <location>
        <begin position="235"/>
        <end position="250"/>
    </location>
</feature>
<gene>
    <name evidence="3" type="ORF">SAMN04489860_0337</name>
</gene>
<feature type="compositionally biased region" description="Low complexity" evidence="1">
    <location>
        <begin position="200"/>
        <end position="217"/>
    </location>
</feature>
<feature type="compositionally biased region" description="Low complexity" evidence="1">
    <location>
        <begin position="92"/>
        <end position="144"/>
    </location>
</feature>
<dbReference type="RefSeq" id="WP_083371345.1">
    <property type="nucleotide sequence ID" value="NZ_LT629776.1"/>
</dbReference>
<feature type="compositionally biased region" description="Low complexity" evidence="1">
    <location>
        <begin position="320"/>
        <end position="350"/>
    </location>
</feature>
<dbReference type="Proteomes" id="UP000185663">
    <property type="component" value="Chromosome I"/>
</dbReference>
<dbReference type="EMBL" id="LT629776">
    <property type="protein sequence ID" value="SDR90208.1"/>
    <property type="molecule type" value="Genomic_DNA"/>
</dbReference>
<evidence type="ECO:0000313" key="4">
    <source>
        <dbReference type="Proteomes" id="UP000185663"/>
    </source>
</evidence>
<dbReference type="AlphaFoldDB" id="A0A1H1MU90"/>
<feature type="compositionally biased region" description="Acidic residues" evidence="1">
    <location>
        <begin position="251"/>
        <end position="277"/>
    </location>
</feature>
<dbReference type="STRING" id="545619.SAMN04489860_0337"/>